<name>A0A238TCZ0_9NEIS</name>
<proteinExistence type="predicted"/>
<feature type="transmembrane region" description="Helical" evidence="1">
    <location>
        <begin position="12"/>
        <end position="35"/>
    </location>
</feature>
<evidence type="ECO:0000313" key="2">
    <source>
        <dbReference type="EMBL" id="SMQ13526.1"/>
    </source>
</evidence>
<dbReference type="STRING" id="1522312.GCA_900177895_01801"/>
<dbReference type="EMBL" id="FXUV01000074">
    <property type="protein sequence ID" value="SMQ13526.1"/>
    <property type="molecule type" value="Genomic_DNA"/>
</dbReference>
<dbReference type="RefSeq" id="WP_085815647.1">
    <property type="nucleotide sequence ID" value="NZ_CP123447.1"/>
</dbReference>
<keyword evidence="1" id="KW-1133">Transmembrane helix</keyword>
<reference evidence="2" key="1">
    <citation type="submission" date="2017-05" db="EMBL/GenBank/DDBJ databases">
        <authorList>
            <person name="Song R."/>
            <person name="Chenine A.L."/>
            <person name="Ruprecht R.M."/>
        </authorList>
    </citation>
    <scope>NUCLEOTIDE SEQUENCE</scope>
    <source>
        <strain evidence="2">Kingella_eburonensis</strain>
    </source>
</reference>
<organism evidence="3 4">
    <name type="scientific">Kingella negevensis</name>
    <dbReference type="NCBI Taxonomy" id="1522312"/>
    <lineage>
        <taxon>Bacteria</taxon>
        <taxon>Pseudomonadati</taxon>
        <taxon>Pseudomonadota</taxon>
        <taxon>Betaproteobacteria</taxon>
        <taxon>Neisseriales</taxon>
        <taxon>Neisseriaceae</taxon>
        <taxon>Kingella</taxon>
    </lineage>
</organism>
<dbReference type="OrthoDB" id="5295180at2"/>
<protein>
    <submittedName>
        <fullName evidence="3">FixH</fullName>
    </submittedName>
</protein>
<dbReference type="InterPro" id="IPR008620">
    <property type="entry name" value="FixH"/>
</dbReference>
<keyword evidence="1" id="KW-0472">Membrane</keyword>
<evidence type="ECO:0000313" key="3">
    <source>
        <dbReference type="EMBL" id="SNB78247.1"/>
    </source>
</evidence>
<dbReference type="AlphaFoldDB" id="A0A238TCZ0"/>
<sequence length="181" mass="20479">MTDNNAPWFKQPIFWMLMTGPIIVVIAGFVTFWIAQNGHDDMVTDDYYKEGKYINMQIERDVEASKRHITAQVLFNDDGSAAKVFVSGDFDRTQPLNLLMQHPAQKALDQIVRLKAANSPTSGDKAEYLAVLKPLGKAIHWYVRVEDEAGKWRVEKKWLPSQGAAVNLEPEQRTSTDSVAK</sequence>
<dbReference type="EMBL" id="FXUV02000043">
    <property type="protein sequence ID" value="SNB78247.1"/>
    <property type="molecule type" value="Genomic_DNA"/>
</dbReference>
<dbReference type="Proteomes" id="UP000215450">
    <property type="component" value="Unassembled WGS sequence"/>
</dbReference>
<accession>A0A238TCZ0</accession>
<evidence type="ECO:0000256" key="1">
    <source>
        <dbReference type="SAM" id="Phobius"/>
    </source>
</evidence>
<gene>
    <name evidence="3" type="ORF">KEBURONENSIS_00385</name>
    <name evidence="2" type="ORF">KEBURONENSIS_00624</name>
</gene>
<evidence type="ECO:0000313" key="4">
    <source>
        <dbReference type="Proteomes" id="UP000215450"/>
    </source>
</evidence>
<reference evidence="3 4" key="2">
    <citation type="submission" date="2017-06" db="EMBL/GenBank/DDBJ databases">
        <authorList>
            <person name="Kim H.J."/>
            <person name="Triplett B.A."/>
        </authorList>
    </citation>
    <scope>NUCLEOTIDE SEQUENCE [LARGE SCALE GENOMIC DNA]</scope>
    <source>
        <strain evidence="3">Kingella_eburonensis</strain>
    </source>
</reference>
<dbReference type="GeneID" id="83625886"/>
<keyword evidence="1" id="KW-0812">Transmembrane</keyword>
<keyword evidence="4" id="KW-1185">Reference proteome</keyword>
<dbReference type="Pfam" id="PF05751">
    <property type="entry name" value="FixH"/>
    <property type="match status" value="1"/>
</dbReference>